<gene>
    <name evidence="6" type="ORF">EOE66_04730</name>
</gene>
<keyword evidence="3" id="KW-1133">Transmembrane helix</keyword>
<keyword evidence="7" id="KW-1185">Reference proteome</keyword>
<dbReference type="Proteomes" id="UP000285575">
    <property type="component" value="Unassembled WGS sequence"/>
</dbReference>
<proteinExistence type="predicted"/>
<evidence type="ECO:0000259" key="5">
    <source>
        <dbReference type="PROSITE" id="PS52015"/>
    </source>
</evidence>
<accession>A0A437RJX1</accession>
<dbReference type="GO" id="GO:0055085">
    <property type="term" value="P:transmembrane transport"/>
    <property type="evidence" value="ECO:0007669"/>
    <property type="project" value="InterPro"/>
</dbReference>
<evidence type="ECO:0000256" key="1">
    <source>
        <dbReference type="ARBA" id="ARBA00004167"/>
    </source>
</evidence>
<evidence type="ECO:0000256" key="3">
    <source>
        <dbReference type="ARBA" id="ARBA00022989"/>
    </source>
</evidence>
<protein>
    <submittedName>
        <fullName evidence="6">TonB family protein</fullName>
    </submittedName>
</protein>
<dbReference type="Gene3D" id="3.30.1150.10">
    <property type="match status" value="1"/>
</dbReference>
<dbReference type="InterPro" id="IPR006260">
    <property type="entry name" value="TonB/TolA_C"/>
</dbReference>
<comment type="caution">
    <text evidence="6">The sequence shown here is derived from an EMBL/GenBank/DDBJ whole genome shotgun (WGS) entry which is preliminary data.</text>
</comment>
<reference evidence="6 7" key="1">
    <citation type="submission" date="2019-01" db="EMBL/GenBank/DDBJ databases">
        <authorList>
            <person name="Chen W.-M."/>
        </authorList>
    </citation>
    <scope>NUCLEOTIDE SEQUENCE [LARGE SCALE GENOMIC DNA]</scope>
    <source>
        <strain evidence="6 7">KYPY4</strain>
    </source>
</reference>
<dbReference type="GO" id="GO:0016020">
    <property type="term" value="C:membrane"/>
    <property type="evidence" value="ECO:0007669"/>
    <property type="project" value="UniProtKB-SubCell"/>
</dbReference>
<organism evidence="6 7">
    <name type="scientific">Rubrivivax rivuli</name>
    <dbReference type="NCBI Taxonomy" id="1862385"/>
    <lineage>
        <taxon>Bacteria</taxon>
        <taxon>Pseudomonadati</taxon>
        <taxon>Pseudomonadota</taxon>
        <taxon>Betaproteobacteria</taxon>
        <taxon>Burkholderiales</taxon>
        <taxon>Sphaerotilaceae</taxon>
        <taxon>Rubrivivax</taxon>
    </lineage>
</organism>
<evidence type="ECO:0000313" key="6">
    <source>
        <dbReference type="EMBL" id="RVU47076.1"/>
    </source>
</evidence>
<dbReference type="OrthoDB" id="9792439at2"/>
<evidence type="ECO:0000256" key="4">
    <source>
        <dbReference type="ARBA" id="ARBA00023136"/>
    </source>
</evidence>
<keyword evidence="4" id="KW-0472">Membrane</keyword>
<dbReference type="Pfam" id="PF03544">
    <property type="entry name" value="TonB_C"/>
    <property type="match status" value="1"/>
</dbReference>
<name>A0A437RJX1_9BURK</name>
<keyword evidence="2" id="KW-0812">Transmembrane</keyword>
<dbReference type="SUPFAM" id="SSF74653">
    <property type="entry name" value="TolA/TonB C-terminal domain"/>
    <property type="match status" value="1"/>
</dbReference>
<dbReference type="RefSeq" id="WP_128227545.1">
    <property type="nucleotide sequence ID" value="NZ_SACR01000002.1"/>
</dbReference>
<dbReference type="InterPro" id="IPR037682">
    <property type="entry name" value="TonB_C"/>
</dbReference>
<sequence>MSFRLGNSGFVCEEPFYPAAAMRAGAQGKTTVRYTVTEPGLITDVVVQVSAGDSREHKLLDRSAVRLVQSCKYKASGPPTLGTFTFEQRWFIS</sequence>
<evidence type="ECO:0000313" key="7">
    <source>
        <dbReference type="Proteomes" id="UP000285575"/>
    </source>
</evidence>
<dbReference type="AlphaFoldDB" id="A0A437RJX1"/>
<evidence type="ECO:0000256" key="2">
    <source>
        <dbReference type="ARBA" id="ARBA00022692"/>
    </source>
</evidence>
<dbReference type="EMBL" id="SACR01000002">
    <property type="protein sequence ID" value="RVU47076.1"/>
    <property type="molecule type" value="Genomic_DNA"/>
</dbReference>
<dbReference type="NCBIfam" id="TIGR01352">
    <property type="entry name" value="tonB_Cterm"/>
    <property type="match status" value="1"/>
</dbReference>
<comment type="subcellular location">
    <subcellularLocation>
        <location evidence="1">Membrane</location>
        <topology evidence="1">Single-pass membrane protein</topology>
    </subcellularLocation>
</comment>
<dbReference type="PROSITE" id="PS52015">
    <property type="entry name" value="TONB_CTD"/>
    <property type="match status" value="1"/>
</dbReference>
<feature type="domain" description="TonB C-terminal" evidence="5">
    <location>
        <begin position="2"/>
        <end position="93"/>
    </location>
</feature>